<organism evidence="2 3">
    <name type="scientific">Brassica napus</name>
    <name type="common">Rape</name>
    <dbReference type="NCBI Taxonomy" id="3708"/>
    <lineage>
        <taxon>Eukaryota</taxon>
        <taxon>Viridiplantae</taxon>
        <taxon>Streptophyta</taxon>
        <taxon>Embryophyta</taxon>
        <taxon>Tracheophyta</taxon>
        <taxon>Spermatophyta</taxon>
        <taxon>Magnoliopsida</taxon>
        <taxon>eudicotyledons</taxon>
        <taxon>Gunneridae</taxon>
        <taxon>Pentapetalae</taxon>
        <taxon>rosids</taxon>
        <taxon>malvids</taxon>
        <taxon>Brassicales</taxon>
        <taxon>Brassicaceae</taxon>
        <taxon>Brassiceae</taxon>
        <taxon>Brassica</taxon>
    </lineage>
</organism>
<reference evidence="2 3" key="1">
    <citation type="submission" date="2021-05" db="EMBL/GenBank/DDBJ databases">
        <title>Genome Assembly of Synthetic Allotetraploid Brassica napus Reveals Homoeologous Exchanges between Subgenomes.</title>
        <authorList>
            <person name="Davis J.T."/>
        </authorList>
    </citation>
    <scope>NUCLEOTIDE SEQUENCE [LARGE SCALE GENOMIC DNA]</scope>
    <source>
        <strain evidence="3">cv. Da-Ae</strain>
        <tissue evidence="2">Seedling</tissue>
    </source>
</reference>
<feature type="compositionally biased region" description="Basic residues" evidence="1">
    <location>
        <begin position="136"/>
        <end position="149"/>
    </location>
</feature>
<feature type="region of interest" description="Disordered" evidence="1">
    <location>
        <begin position="16"/>
        <end position="149"/>
    </location>
</feature>
<dbReference type="Proteomes" id="UP000824890">
    <property type="component" value="Unassembled WGS sequence"/>
</dbReference>
<keyword evidence="3" id="KW-1185">Reference proteome</keyword>
<evidence type="ECO:0000313" key="2">
    <source>
        <dbReference type="EMBL" id="KAH0892847.1"/>
    </source>
</evidence>
<name>A0ABQ8AJT6_BRANA</name>
<accession>A0ABQ8AJT6</accession>
<feature type="non-terminal residue" evidence="2">
    <location>
        <position position="1"/>
    </location>
</feature>
<feature type="compositionally biased region" description="Low complexity" evidence="1">
    <location>
        <begin position="104"/>
        <end position="115"/>
    </location>
</feature>
<protein>
    <recommendedName>
        <fullName evidence="4">CCHC-type domain-containing protein</fullName>
    </recommendedName>
</protein>
<sequence length="195" mass="21760">QQHQTCQWEQLWKKVGKPPIGIPELRKPRGRQRTRDRKKEPFEALANAGKATRHGRVPKCSRCHQTGHIKSGCKNEKVGTPKPPLTRRRKTPTTGSSSQALHTSSEPVHASESSSQIPTHSTAPQPLVLSSDPKPHAKKASKGRFLKVRKTTSIPHGVGTLWCPFTNRPFEVFGDRVYDRSDLNPQQSPPPPPQE</sequence>
<evidence type="ECO:0000313" key="3">
    <source>
        <dbReference type="Proteomes" id="UP000824890"/>
    </source>
</evidence>
<proteinExistence type="predicted"/>
<gene>
    <name evidence="2" type="ORF">HID58_055276</name>
</gene>
<comment type="caution">
    <text evidence="2">The sequence shown here is derived from an EMBL/GenBank/DDBJ whole genome shotgun (WGS) entry which is preliminary data.</text>
</comment>
<evidence type="ECO:0000256" key="1">
    <source>
        <dbReference type="SAM" id="MobiDB-lite"/>
    </source>
</evidence>
<feature type="region of interest" description="Disordered" evidence="1">
    <location>
        <begin position="176"/>
        <end position="195"/>
    </location>
</feature>
<feature type="compositionally biased region" description="Basic residues" evidence="1">
    <location>
        <begin position="51"/>
        <end position="67"/>
    </location>
</feature>
<dbReference type="EMBL" id="JAGKQM010000013">
    <property type="protein sequence ID" value="KAH0892847.1"/>
    <property type="molecule type" value="Genomic_DNA"/>
</dbReference>
<evidence type="ECO:0008006" key="4">
    <source>
        <dbReference type="Google" id="ProtNLM"/>
    </source>
</evidence>